<dbReference type="GO" id="GO:0017148">
    <property type="term" value="P:negative regulation of translation"/>
    <property type="evidence" value="ECO:0007669"/>
    <property type="project" value="TreeGrafter"/>
</dbReference>
<accession>A0A1G4NUT1</accession>
<dbReference type="GO" id="GO:0022625">
    <property type="term" value="C:cytosolic large ribosomal subunit"/>
    <property type="evidence" value="ECO:0007669"/>
    <property type="project" value="TreeGrafter"/>
</dbReference>
<name>A0A1G4NUT1_9FLOR</name>
<dbReference type="NCBIfam" id="TIGR01066">
    <property type="entry name" value="rplM_bact"/>
    <property type="match status" value="1"/>
</dbReference>
<dbReference type="AlphaFoldDB" id="A0A1G4NUT1"/>
<dbReference type="EMBL" id="LT622868">
    <property type="protein sequence ID" value="SCW22428.1"/>
    <property type="molecule type" value="Genomic_DNA"/>
</dbReference>
<keyword evidence="6" id="KW-0934">Plastid</keyword>
<protein>
    <recommendedName>
        <fullName evidence="4">Large ribosomal subunit protein uL13c</fullName>
    </recommendedName>
</protein>
<dbReference type="Pfam" id="PF00572">
    <property type="entry name" value="Ribosomal_L13"/>
    <property type="match status" value="1"/>
</dbReference>
<dbReference type="InterPro" id="IPR005822">
    <property type="entry name" value="Ribosomal_uL13"/>
</dbReference>
<keyword evidence="2 4" id="KW-0689">Ribosomal protein</keyword>
<dbReference type="RefSeq" id="YP_009314174.1">
    <property type="nucleotide sequence ID" value="NC_031660.1"/>
</dbReference>
<dbReference type="PANTHER" id="PTHR11545:SF2">
    <property type="entry name" value="LARGE RIBOSOMAL SUBUNIT PROTEIN UL13M"/>
    <property type="match status" value="1"/>
</dbReference>
<evidence type="ECO:0000256" key="2">
    <source>
        <dbReference type="ARBA" id="ARBA00022980"/>
    </source>
</evidence>
<dbReference type="GO" id="GO:0006412">
    <property type="term" value="P:translation"/>
    <property type="evidence" value="ECO:0007669"/>
    <property type="project" value="UniProtKB-UniRule"/>
</dbReference>
<dbReference type="PANTHER" id="PTHR11545">
    <property type="entry name" value="RIBOSOMAL PROTEIN L13"/>
    <property type="match status" value="1"/>
</dbReference>
<evidence type="ECO:0000313" key="6">
    <source>
        <dbReference type="EMBL" id="SCW22428.1"/>
    </source>
</evidence>
<sequence length="142" mass="16144">MNTTHIRDNTGKPRWYIVDAQNHRLGRLATEIATILRGKNHVYFDPSTSPANHIIVINAKSVNVSGAKAQQKIYYRHSGRPGSLKTETFETLQKRLPNKIIENAVRKMLPKGALGRQIFKNLKVYADENHPHNAQKPIKIDL</sequence>
<dbReference type="GO" id="GO:0003729">
    <property type="term" value="F:mRNA binding"/>
    <property type="evidence" value="ECO:0007669"/>
    <property type="project" value="TreeGrafter"/>
</dbReference>
<dbReference type="InterPro" id="IPR005823">
    <property type="entry name" value="Ribosomal_uL13_bac-type"/>
</dbReference>
<dbReference type="HAMAP" id="MF_01366">
    <property type="entry name" value="Ribosomal_uL13"/>
    <property type="match status" value="1"/>
</dbReference>
<reference evidence="6" key="1">
    <citation type="submission" date="2016-10" db="EMBL/GenBank/DDBJ databases">
        <title>Chloroplast genomes as a tool to resolve red algal phylogenies: a case study in the Nemaliales.</title>
        <authorList>
            <person name="Costa J.F."/>
            <person name="Lin S.M."/>
            <person name="Macaya E.C."/>
            <person name="Fernandez-Garcia C."/>
            <person name="Verbruggen H."/>
        </authorList>
    </citation>
    <scope>NUCLEOTIDE SEQUENCE</scope>
    <source>
        <strain evidence="6">J.0158</strain>
    </source>
</reference>
<comment type="similarity">
    <text evidence="1 4 5">Belongs to the universal ribosomal protein uL13 family.</text>
</comment>
<dbReference type="Gene3D" id="3.90.1180.10">
    <property type="entry name" value="Ribosomal protein L13"/>
    <property type="match status" value="1"/>
</dbReference>
<dbReference type="GO" id="GO:0003735">
    <property type="term" value="F:structural constituent of ribosome"/>
    <property type="evidence" value="ECO:0007669"/>
    <property type="project" value="InterPro"/>
</dbReference>
<reference evidence="6" key="2">
    <citation type="submission" date="2016-10" db="EMBL/GenBank/DDBJ databases">
        <authorList>
            <person name="de Groot N.N."/>
        </authorList>
    </citation>
    <scope>NUCLEOTIDE SEQUENCE</scope>
    <source>
        <strain evidence="6">J.0158</strain>
    </source>
</reference>
<evidence type="ECO:0000256" key="5">
    <source>
        <dbReference type="RuleBase" id="RU003877"/>
    </source>
</evidence>
<gene>
    <name evidence="4 6" type="primary">rpl13</name>
    <name evidence="6" type="ORF">J0158_183</name>
</gene>
<dbReference type="SUPFAM" id="SSF52161">
    <property type="entry name" value="Ribosomal protein L13"/>
    <property type="match status" value="1"/>
</dbReference>
<evidence type="ECO:0000256" key="3">
    <source>
        <dbReference type="ARBA" id="ARBA00023274"/>
    </source>
</evidence>
<dbReference type="PIRSF" id="PIRSF002181">
    <property type="entry name" value="Ribosomal_L13"/>
    <property type="match status" value="1"/>
</dbReference>
<comment type="subcellular location">
    <subcellularLocation>
        <location evidence="4">Plastid</location>
        <location evidence="4">Chloroplast</location>
    </subcellularLocation>
</comment>
<dbReference type="PROSITE" id="PS00783">
    <property type="entry name" value="RIBOSOMAL_L13"/>
    <property type="match status" value="1"/>
</dbReference>
<dbReference type="GO" id="GO:0009507">
    <property type="term" value="C:chloroplast"/>
    <property type="evidence" value="ECO:0007669"/>
    <property type="project" value="UniProtKB-SubCell"/>
</dbReference>
<evidence type="ECO:0000256" key="1">
    <source>
        <dbReference type="ARBA" id="ARBA00006227"/>
    </source>
</evidence>
<dbReference type="InterPro" id="IPR036899">
    <property type="entry name" value="Ribosomal_uL13_sf"/>
</dbReference>
<dbReference type="CDD" id="cd00392">
    <property type="entry name" value="Ribosomal_L13"/>
    <property type="match status" value="1"/>
</dbReference>
<organism evidence="6">
    <name type="scientific">Izziella formosana</name>
    <dbReference type="NCBI Taxonomy" id="1653389"/>
    <lineage>
        <taxon>Eukaryota</taxon>
        <taxon>Rhodophyta</taxon>
        <taxon>Florideophyceae</taxon>
        <taxon>Nemaliophycidae</taxon>
        <taxon>Nemaliales</taxon>
        <taxon>Liagoraceae</taxon>
        <taxon>Izziella</taxon>
    </lineage>
</organism>
<keyword evidence="6" id="KW-0150">Chloroplast</keyword>
<dbReference type="InterPro" id="IPR023563">
    <property type="entry name" value="Ribosomal_uL13_CS"/>
</dbReference>
<comment type="subunit">
    <text evidence="4">Part of the 50S ribosomal subunit.</text>
</comment>
<proteinExistence type="inferred from homology"/>
<dbReference type="GeneID" id="30000637"/>
<evidence type="ECO:0000256" key="4">
    <source>
        <dbReference type="HAMAP-Rule" id="MF_01366"/>
    </source>
</evidence>
<geneLocation type="chloroplast" evidence="6"/>
<keyword evidence="3 4" id="KW-0687">Ribonucleoprotein</keyword>